<name>A0A413RKT2_9CELL</name>
<protein>
    <submittedName>
        <fullName evidence="2">Uncharacterized protein</fullName>
    </submittedName>
</protein>
<sequence>MDPDEQRLARQRWSPPENEVAALVGGPAVVVADGDAAIILAGVEHYSCGLRFTLQLNRRVEPPMDRARHGFPSELFVGVELADGTRVMENDFHRTGAESFALSQRGGGGGGRTYEMAYWLAPAPPDGAVTVVVHAPDYDLPEGRVVVAADDLAAARARVVELWPWEPDPPHSHEPPPRPTPPPGGWFDHESE</sequence>
<gene>
    <name evidence="2" type="ORF">D1825_11315</name>
</gene>
<dbReference type="Proteomes" id="UP000283374">
    <property type="component" value="Unassembled WGS sequence"/>
</dbReference>
<comment type="caution">
    <text evidence="2">The sequence shown here is derived from an EMBL/GenBank/DDBJ whole genome shotgun (WGS) entry which is preliminary data.</text>
</comment>
<feature type="region of interest" description="Disordered" evidence="1">
    <location>
        <begin position="165"/>
        <end position="192"/>
    </location>
</feature>
<evidence type="ECO:0000313" key="3">
    <source>
        <dbReference type="Proteomes" id="UP000283374"/>
    </source>
</evidence>
<evidence type="ECO:0000313" key="2">
    <source>
        <dbReference type="EMBL" id="RHA39819.1"/>
    </source>
</evidence>
<proteinExistence type="predicted"/>
<dbReference type="AlphaFoldDB" id="A0A413RKT2"/>
<accession>A0A413RKT2</accession>
<keyword evidence="3" id="KW-1185">Reference proteome</keyword>
<reference evidence="2 3" key="1">
    <citation type="submission" date="2018-08" db="EMBL/GenBank/DDBJ databases">
        <title>Cellulomonas rhizosphaerae sp. nov., a novel actinomycete isolated from soil.</title>
        <authorList>
            <person name="Tian Y."/>
        </authorList>
    </citation>
    <scope>NUCLEOTIDE SEQUENCE [LARGE SCALE GENOMIC DNA]</scope>
    <source>
        <strain evidence="2 3">NEAU-TCZ24</strain>
    </source>
</reference>
<organism evidence="2 3">
    <name type="scientific">Cellulomonas rhizosphaerae</name>
    <dbReference type="NCBI Taxonomy" id="2293719"/>
    <lineage>
        <taxon>Bacteria</taxon>
        <taxon>Bacillati</taxon>
        <taxon>Actinomycetota</taxon>
        <taxon>Actinomycetes</taxon>
        <taxon>Micrococcales</taxon>
        <taxon>Cellulomonadaceae</taxon>
        <taxon>Cellulomonas</taxon>
    </lineage>
</organism>
<evidence type="ECO:0000256" key="1">
    <source>
        <dbReference type="SAM" id="MobiDB-lite"/>
    </source>
</evidence>
<dbReference type="EMBL" id="QWKP01000201">
    <property type="protein sequence ID" value="RHA39819.1"/>
    <property type="molecule type" value="Genomic_DNA"/>
</dbReference>